<keyword evidence="2" id="KW-0472">Membrane</keyword>
<reference evidence="5" key="2">
    <citation type="journal article" date="2021" name="Genome Biol. Evol.">
        <title>Developing a high-quality reference genome for a parasitic bivalve with doubly uniparental inheritance (Bivalvia: Unionida).</title>
        <authorList>
            <person name="Smith C.H."/>
        </authorList>
    </citation>
    <scope>NUCLEOTIDE SEQUENCE</scope>
    <source>
        <strain evidence="5">CHS0354</strain>
        <tissue evidence="5">Mantle</tissue>
    </source>
</reference>
<gene>
    <name evidence="5" type="ORF">CHS0354_011759</name>
</gene>
<feature type="chain" id="PRO_5042098699" description="EGF-like domain-containing protein" evidence="3">
    <location>
        <begin position="18"/>
        <end position="725"/>
    </location>
</feature>
<reference evidence="5" key="1">
    <citation type="journal article" date="2021" name="Genome Biol. Evol.">
        <title>A High-Quality Reference Genome for a Parasitic Bivalve with Doubly Uniparental Inheritance (Bivalvia: Unionida).</title>
        <authorList>
            <person name="Smith C.H."/>
        </authorList>
    </citation>
    <scope>NUCLEOTIDE SEQUENCE</scope>
    <source>
        <strain evidence="5">CHS0354</strain>
    </source>
</reference>
<feature type="transmembrane region" description="Helical" evidence="2">
    <location>
        <begin position="670"/>
        <end position="692"/>
    </location>
</feature>
<protein>
    <recommendedName>
        <fullName evidence="4">EGF-like domain-containing protein</fullName>
    </recommendedName>
</protein>
<reference evidence="5" key="3">
    <citation type="submission" date="2023-05" db="EMBL/GenBank/DDBJ databases">
        <authorList>
            <person name="Smith C.H."/>
        </authorList>
    </citation>
    <scope>NUCLEOTIDE SEQUENCE</scope>
    <source>
        <strain evidence="5">CHS0354</strain>
        <tissue evidence="5">Mantle</tissue>
    </source>
</reference>
<evidence type="ECO:0000256" key="1">
    <source>
        <dbReference type="PROSITE-ProRule" id="PRU00461"/>
    </source>
</evidence>
<feature type="signal peptide" evidence="3">
    <location>
        <begin position="1"/>
        <end position="17"/>
    </location>
</feature>
<dbReference type="AlphaFoldDB" id="A0AAE0SQ12"/>
<evidence type="ECO:0000259" key="4">
    <source>
        <dbReference type="SMART" id="SM00181"/>
    </source>
</evidence>
<keyword evidence="2" id="KW-1133">Transmembrane helix</keyword>
<dbReference type="InterPro" id="IPR000033">
    <property type="entry name" value="LDLR_classB_rpt"/>
</dbReference>
<dbReference type="InterPro" id="IPR000742">
    <property type="entry name" value="EGF"/>
</dbReference>
<dbReference type="PROSITE" id="PS51120">
    <property type="entry name" value="LDLRB"/>
    <property type="match status" value="2"/>
</dbReference>
<name>A0AAE0SQ12_9BIVA</name>
<dbReference type="Pfam" id="PF00058">
    <property type="entry name" value="Ldl_recept_b"/>
    <property type="match status" value="1"/>
</dbReference>
<feature type="domain" description="EGF-like" evidence="4">
    <location>
        <begin position="598"/>
        <end position="636"/>
    </location>
</feature>
<dbReference type="PANTHER" id="PTHR46513:SF44">
    <property type="entry name" value="LDL RECEPTOR RELATED PROTEIN 4"/>
    <property type="match status" value="1"/>
</dbReference>
<evidence type="ECO:0000256" key="3">
    <source>
        <dbReference type="SAM" id="SignalP"/>
    </source>
</evidence>
<dbReference type="InterPro" id="IPR050778">
    <property type="entry name" value="Cueball_EGF_LRP_Nidogen"/>
</dbReference>
<dbReference type="SUPFAM" id="SSF57196">
    <property type="entry name" value="EGF/Laminin"/>
    <property type="match status" value="2"/>
</dbReference>
<dbReference type="SMART" id="SM00135">
    <property type="entry name" value="LY"/>
    <property type="match status" value="7"/>
</dbReference>
<keyword evidence="2" id="KW-0812">Transmembrane</keyword>
<dbReference type="SUPFAM" id="SSF63825">
    <property type="entry name" value="YWTD domain"/>
    <property type="match status" value="2"/>
</dbReference>
<feature type="domain" description="EGF-like" evidence="4">
    <location>
        <begin position="295"/>
        <end position="333"/>
    </location>
</feature>
<sequence length="725" mass="80322">MGIISVLLLCVFHCLSADEQILGSLPAEFLLIPDMYSGSIYRLDINNYSCVDIPFQEETILYDIDYDPSAAVIYTAKANRIISLSIYGDKKTTLLAFNDEANIVGIAVDSISRLLFYTDEGNYVIGVIGLENNSHKTVIKNMQHLGDLVADAINGKIYWSESEMFVQILKVSNYDGTNRKQVMQIRNEIADFYPVTTFMDVDLNGGDLYWCDAKNKSIWRVNESGSNVQHIFESQEDELRICSIAVYQSYIYFTFGSVIKRIGTDGTGETVIPCGDLGNTYAIHVHSNRSRANNGCSSGLGRCSHYCFPLPGGSTMCSCPDFMTLMPDGKTCQSSSFLLITTNDKPHIYGVVPSNGQGIELPLQSYGKPHAISYDPINRTIFWTETTLPMICSASISGNNERVVRYLKHKSSPQGIAVDATSRLLFYTDKENGIIAALSLDGSSEKVVIRNKFDEPGDIVTNPINGTIFWTNLGNNGKIETANYDGTNRQELINTGLVEPSGLAIDIKEGVLYWCVPDGIHKANVNGLNHQIYYKENNEVFYRIAFYQSYLYYTSASQRNVMKIGRNERKPTLFGPTTAGKIVDLHFFTGAEILDINGCSNARDTCSHFCFPRPGGLKVCACPDGMSLESEGQTCQASVTSLPTDNTMNTQSDRLPSSFEIDGSSVGLTVLRAAVGSLASLLVVSILLNACLIRKRRRMQKENKISELYTTLIRREEENAENRTV</sequence>
<evidence type="ECO:0000313" key="5">
    <source>
        <dbReference type="EMBL" id="KAK3596076.1"/>
    </source>
</evidence>
<dbReference type="InterPro" id="IPR011042">
    <property type="entry name" value="6-blade_b-propeller_TolB-like"/>
</dbReference>
<comment type="caution">
    <text evidence="5">The sequence shown here is derived from an EMBL/GenBank/DDBJ whole genome shotgun (WGS) entry which is preliminary data.</text>
</comment>
<proteinExistence type="predicted"/>
<evidence type="ECO:0000313" key="6">
    <source>
        <dbReference type="Proteomes" id="UP001195483"/>
    </source>
</evidence>
<keyword evidence="3" id="KW-0732">Signal</keyword>
<feature type="repeat" description="LDL-receptor class B" evidence="1">
    <location>
        <begin position="379"/>
        <end position="422"/>
    </location>
</feature>
<evidence type="ECO:0000256" key="2">
    <source>
        <dbReference type="SAM" id="Phobius"/>
    </source>
</evidence>
<dbReference type="Proteomes" id="UP001195483">
    <property type="component" value="Unassembled WGS sequence"/>
</dbReference>
<dbReference type="Gene3D" id="2.120.10.30">
    <property type="entry name" value="TolB, C-terminal domain"/>
    <property type="match status" value="2"/>
</dbReference>
<keyword evidence="6" id="KW-1185">Reference proteome</keyword>
<dbReference type="EMBL" id="JAEAOA010000719">
    <property type="protein sequence ID" value="KAK3596076.1"/>
    <property type="molecule type" value="Genomic_DNA"/>
</dbReference>
<dbReference type="Pfam" id="PF16472">
    <property type="entry name" value="DUF5050"/>
    <property type="match status" value="1"/>
</dbReference>
<dbReference type="SMART" id="SM00181">
    <property type="entry name" value="EGF"/>
    <property type="match status" value="2"/>
</dbReference>
<dbReference type="PANTHER" id="PTHR46513">
    <property type="entry name" value="VITELLOGENIN RECEPTOR-LIKE PROTEIN-RELATED-RELATED"/>
    <property type="match status" value="1"/>
</dbReference>
<dbReference type="InterPro" id="IPR032485">
    <property type="entry name" value="LRP1-like_beta_prop"/>
</dbReference>
<organism evidence="5 6">
    <name type="scientific">Potamilus streckersoni</name>
    <dbReference type="NCBI Taxonomy" id="2493646"/>
    <lineage>
        <taxon>Eukaryota</taxon>
        <taxon>Metazoa</taxon>
        <taxon>Spiralia</taxon>
        <taxon>Lophotrochozoa</taxon>
        <taxon>Mollusca</taxon>
        <taxon>Bivalvia</taxon>
        <taxon>Autobranchia</taxon>
        <taxon>Heteroconchia</taxon>
        <taxon>Palaeoheterodonta</taxon>
        <taxon>Unionida</taxon>
        <taxon>Unionoidea</taxon>
        <taxon>Unionidae</taxon>
        <taxon>Ambleminae</taxon>
        <taxon>Lampsilini</taxon>
        <taxon>Potamilus</taxon>
    </lineage>
</organism>
<feature type="repeat" description="LDL-receptor class B" evidence="1">
    <location>
        <begin position="466"/>
        <end position="509"/>
    </location>
</feature>
<accession>A0AAE0SQ12</accession>